<dbReference type="Proteomes" id="UP000681967">
    <property type="component" value="Unassembled WGS sequence"/>
</dbReference>
<organism evidence="1 2">
    <name type="scientific">Rotaria magnacalcarata</name>
    <dbReference type="NCBI Taxonomy" id="392030"/>
    <lineage>
        <taxon>Eukaryota</taxon>
        <taxon>Metazoa</taxon>
        <taxon>Spiralia</taxon>
        <taxon>Gnathifera</taxon>
        <taxon>Rotifera</taxon>
        <taxon>Eurotatoria</taxon>
        <taxon>Bdelloidea</taxon>
        <taxon>Philodinida</taxon>
        <taxon>Philodinidae</taxon>
        <taxon>Rotaria</taxon>
    </lineage>
</organism>
<reference evidence="1" key="1">
    <citation type="submission" date="2021-02" db="EMBL/GenBank/DDBJ databases">
        <authorList>
            <person name="Nowell W R."/>
        </authorList>
    </citation>
    <scope>NUCLEOTIDE SEQUENCE</scope>
</reference>
<evidence type="ECO:0000313" key="1">
    <source>
        <dbReference type="EMBL" id="CAF5110452.1"/>
    </source>
</evidence>
<comment type="caution">
    <text evidence="1">The sequence shown here is derived from an EMBL/GenBank/DDBJ whole genome shotgun (WGS) entry which is preliminary data.</text>
</comment>
<name>A0A8S3F8R4_9BILA</name>
<feature type="non-terminal residue" evidence="1">
    <location>
        <position position="296"/>
    </location>
</feature>
<sequence length="296" mass="33751">MPNLLIQTIQRNKQIESIANLYKNKSILDHINNYIKAIFFIEYNRRVCQTKPTITNERSTTCFPPSTTTSDDADLNDTIRTEEKYLKEMLSQKEVDIIRRSTITIVQVSLDSQMHPGDLRKTPNESFSPDKHICTIFGPQLRCDHGDIVLVFKRKVMLHPDANFCLQSEDAFLNGNAFMQRPWMKDSGSFHGRMKQLQEAKLHCSIVGHDYAAAADLMATIGLRDKTMNVDLNAIMKHLKSINSNTTFEGHLPDFIPLDYIGEVYIPKNLFQSLSSPAQMAARSIFGDSLRITNHE</sequence>
<accession>A0A8S3F8R4</accession>
<proteinExistence type="predicted"/>
<gene>
    <name evidence="1" type="ORF">BYL167_LOCUS65613</name>
</gene>
<dbReference type="AlphaFoldDB" id="A0A8S3F8R4"/>
<evidence type="ECO:0000313" key="2">
    <source>
        <dbReference type="Proteomes" id="UP000681967"/>
    </source>
</evidence>
<dbReference type="EMBL" id="CAJOBH010241363">
    <property type="protein sequence ID" value="CAF5110452.1"/>
    <property type="molecule type" value="Genomic_DNA"/>
</dbReference>
<protein>
    <submittedName>
        <fullName evidence="1">Uncharacterized protein</fullName>
    </submittedName>
</protein>